<keyword evidence="7" id="KW-1185">Reference proteome</keyword>
<feature type="compositionally biased region" description="Polar residues" evidence="5">
    <location>
        <begin position="190"/>
        <end position="212"/>
    </location>
</feature>
<comment type="caution">
    <text evidence="6">The sequence shown here is derived from an EMBL/GenBank/DDBJ whole genome shotgun (WGS) entry which is preliminary data.</text>
</comment>
<evidence type="ECO:0000256" key="1">
    <source>
        <dbReference type="ARBA" id="ARBA00022729"/>
    </source>
</evidence>
<feature type="compositionally biased region" description="Polar residues" evidence="5">
    <location>
        <begin position="96"/>
        <end position="106"/>
    </location>
</feature>
<evidence type="ECO:0000256" key="5">
    <source>
        <dbReference type="SAM" id="MobiDB-lite"/>
    </source>
</evidence>
<name>K0SVN7_THAOC</name>
<accession>K0SVN7</accession>
<keyword evidence="3" id="KW-0325">Glycoprotein</keyword>
<evidence type="ECO:0000313" key="7">
    <source>
        <dbReference type="Proteomes" id="UP000266841"/>
    </source>
</evidence>
<evidence type="ECO:0000313" key="6">
    <source>
        <dbReference type="EMBL" id="EJK62267.1"/>
    </source>
</evidence>
<dbReference type="PANTHER" id="PTHR36220">
    <property type="entry name" value="UNNAMED PRODUCT"/>
    <property type="match status" value="1"/>
</dbReference>
<feature type="non-terminal residue" evidence="6">
    <location>
        <position position="1"/>
    </location>
</feature>
<sequence length="1421" mass="151108">VTSEPSKSPVTSAPSDSPVTSEPSKSPVTSAPSDSPVTSEPSKSPTSAPSDSPVTSEPSKSPVTSAPSDSPVTSEPSKSPTDAPSDSPVTYEPSKSPATSEPSDSPGTGAPAEEPSTSPVTDSPTTSVEPSVSVNPTASSPVTVQPTGTPSGSPVTSEPTGSPVTTEPTGHVRIGIPLLLHDQHPILLQPSDTPSLSAYPSASIDPTATNHPSDIPTKYPTTSHHPSVSPYCFSNKTNLELAVSEYLACGGNTNNCQSNLGYGYPIGNWCTEDITDMDELFKDKSDFNEDLSNWDTSKVTTMKDMFSGATSFNNGGQPLTLDTAKLRSMRGMFNGASSYNQPLTASTAKVIDMSWMFRNTPIFDQQLNFDDTSKVITMSKMFESAYVYNQPLDFNTSSLNSMRDMFRSASAFNRPIDFDTSEVTDFGGSFRAATEFNQSLDFDTSKAVDMSYMFRDASAFDQSLNFDTSNAETLSFMFSFATAFNHPLNFSIPSCTSLEGMFLEATSFNQELILDDTSAVVNLASMFKYASSFNQPLQINSSSVVDMQEMFRAASSFNQPLSLLTSRVTKMQLMFQAASSFNRQLDFDDTSSVDDMTQMFRNAIAFDQPLDFNTSSVSTMRGMFFGASAFNQPLSSFSTSATTTLRNMFSGSAAFNQNLCSWGQFYDATRNYNMMFTNSGCPDTDSPTAVLDPWCHVCYYPPTDTPSSGPTGAPTLKPTVFTTSEPTTAICEGVVITVELITDDYPAETSYTLEDVCSGGNGVVMTGSGFASPRTLYTSSYCADSFAQYDFQIHDSYGDGICCNYGEGNYTVRVQGEELIFGGAFLGSESKSLGSCPSGLDLGSSGNNTSSSTVFKVKGTSQLYILGFEVHSSQVSDLLVYTASGDHTNDGNLDAFSEASFSASSSGSLVHTVTLSTPIELAGNGTEVSFILSTTSGLNVSLGTGSTDAFVQSDDGLVVYEGQAYGCVDPSGCPEVLDGAINYVLHHNSAHQPTSEPTLMPTLPANIEVFEANGTNAHVSSIATNDNYAAVGAPYGASGGAVYVYEQVGGAWIKVEELSDGGESSDQFGYAASISSDDVLVVGAYGTNDYKGAAYVYDKGTDESWSLQANLTATDGVAYNYFGKSVAIIEDTIVIGASSSNSKCGAAYVFTRVGSVWTQQTKLEPANCTDDYYFGSSVDIDKNPLTNEYTIAIGASGSYYNNYTGDSYIYTGSESSWGLQAELTSSDNESGVSSVAISGDIFIAGTSRADGGGGTYSGAIYVYARNGTSWSEQAKITEPDADEYRYFGESTDVKQNTIVVGSPSFGNKEEGSVYVFRKTTNNTWPLLQQVNGFVDWGKLGGKVAIGHDGHVMIRGYPSSDKDGYEEGGSEPSADTLPVYMVDLFPSDMPSSMPSRLASAVPSKLVSLLIVYLSKPGLLLTN</sequence>
<dbReference type="InterPro" id="IPR015915">
    <property type="entry name" value="Kelch-typ_b-propeller"/>
</dbReference>
<dbReference type="InterPro" id="IPR028994">
    <property type="entry name" value="Integrin_alpha_N"/>
</dbReference>
<evidence type="ECO:0000256" key="3">
    <source>
        <dbReference type="ARBA" id="ARBA00023180"/>
    </source>
</evidence>
<feature type="region of interest" description="Disordered" evidence="5">
    <location>
        <begin position="1"/>
        <end position="170"/>
    </location>
</feature>
<dbReference type="PROSITE" id="PS51470">
    <property type="entry name" value="FG_GAP"/>
    <property type="match status" value="1"/>
</dbReference>
<dbReference type="Gene3D" id="2.130.10.130">
    <property type="entry name" value="Integrin alpha, N-terminal"/>
    <property type="match status" value="1"/>
</dbReference>
<keyword evidence="1" id="KW-0732">Signal</keyword>
<dbReference type="InterPro" id="IPR013517">
    <property type="entry name" value="FG-GAP"/>
</dbReference>
<dbReference type="Pfam" id="PF03382">
    <property type="entry name" value="DUF285"/>
    <property type="match status" value="3"/>
</dbReference>
<reference evidence="6 7" key="1">
    <citation type="journal article" date="2012" name="Genome Biol.">
        <title>Genome and low-iron response of an oceanic diatom adapted to chronic iron limitation.</title>
        <authorList>
            <person name="Lommer M."/>
            <person name="Specht M."/>
            <person name="Roy A.S."/>
            <person name="Kraemer L."/>
            <person name="Andreson R."/>
            <person name="Gutowska M.A."/>
            <person name="Wolf J."/>
            <person name="Bergner S.V."/>
            <person name="Schilhabel M.B."/>
            <person name="Klostermeier U.C."/>
            <person name="Beiko R.G."/>
            <person name="Rosenstiel P."/>
            <person name="Hippler M."/>
            <person name="Laroche J."/>
        </authorList>
    </citation>
    <scope>NUCLEOTIDE SEQUENCE [LARGE SCALE GENOMIC DNA]</scope>
    <source>
        <strain evidence="6 7">CCMP1005</strain>
    </source>
</reference>
<organism evidence="6 7">
    <name type="scientific">Thalassiosira oceanica</name>
    <name type="common">Marine diatom</name>
    <dbReference type="NCBI Taxonomy" id="159749"/>
    <lineage>
        <taxon>Eukaryota</taxon>
        <taxon>Sar</taxon>
        <taxon>Stramenopiles</taxon>
        <taxon>Ochrophyta</taxon>
        <taxon>Bacillariophyta</taxon>
        <taxon>Coscinodiscophyceae</taxon>
        <taxon>Thalassiosirophycidae</taxon>
        <taxon>Thalassiosirales</taxon>
        <taxon>Thalassiosiraceae</taxon>
        <taxon>Thalassiosira</taxon>
    </lineage>
</organism>
<evidence type="ECO:0000256" key="4">
    <source>
        <dbReference type="PROSITE-ProRule" id="PRU00803"/>
    </source>
</evidence>
<dbReference type="SUPFAM" id="SSF117281">
    <property type="entry name" value="Kelch motif"/>
    <property type="match status" value="1"/>
</dbReference>
<gene>
    <name evidence="6" type="ORF">THAOC_17121</name>
</gene>
<dbReference type="Pfam" id="PF14312">
    <property type="entry name" value="FG-GAP_2"/>
    <property type="match status" value="3"/>
</dbReference>
<keyword evidence="2" id="KW-0677">Repeat</keyword>
<feature type="region of interest" description="Disordered" evidence="5">
    <location>
        <begin position="187"/>
        <end position="214"/>
    </location>
</feature>
<dbReference type="Proteomes" id="UP000266841">
    <property type="component" value="Unassembled WGS sequence"/>
</dbReference>
<dbReference type="eggNOG" id="ENOG502QPZZ">
    <property type="taxonomic scope" value="Eukaryota"/>
</dbReference>
<protein>
    <recommendedName>
        <fullName evidence="8">BspA family leucine-rich repeat surface protein</fullName>
    </recommendedName>
</protein>
<feature type="repeat" description="FG-GAP" evidence="4">
    <location>
        <begin position="1273"/>
        <end position="1325"/>
    </location>
</feature>
<feature type="compositionally biased region" description="Polar residues" evidence="5">
    <location>
        <begin position="135"/>
        <end position="168"/>
    </location>
</feature>
<evidence type="ECO:0000256" key="2">
    <source>
        <dbReference type="ARBA" id="ARBA00022737"/>
    </source>
</evidence>
<dbReference type="Gene3D" id="2.120.10.80">
    <property type="entry name" value="Kelch-type beta propeller"/>
    <property type="match status" value="1"/>
</dbReference>
<dbReference type="SMART" id="SM00191">
    <property type="entry name" value="Int_alpha"/>
    <property type="match status" value="5"/>
</dbReference>
<dbReference type="InterPro" id="IPR005046">
    <property type="entry name" value="DUF285"/>
</dbReference>
<feature type="compositionally biased region" description="Polar residues" evidence="5">
    <location>
        <begin position="1"/>
        <end position="88"/>
    </location>
</feature>
<dbReference type="OrthoDB" id="198097at2759"/>
<evidence type="ECO:0008006" key="8">
    <source>
        <dbReference type="Google" id="ProtNLM"/>
    </source>
</evidence>
<dbReference type="EMBL" id="AGNL01018999">
    <property type="protein sequence ID" value="EJK62267.1"/>
    <property type="molecule type" value="Genomic_DNA"/>
</dbReference>
<dbReference type="InterPro" id="IPR013519">
    <property type="entry name" value="Int_alpha_beta-p"/>
</dbReference>
<proteinExistence type="predicted"/>
<dbReference type="PANTHER" id="PTHR36220:SF1">
    <property type="entry name" value="GAMMA TUBULIN COMPLEX COMPONENT C-TERMINAL DOMAIN-CONTAINING PROTEIN"/>
    <property type="match status" value="1"/>
</dbReference>
<feature type="compositionally biased region" description="Low complexity" evidence="5">
    <location>
        <begin position="113"/>
        <end position="134"/>
    </location>
</feature>